<evidence type="ECO:0000256" key="3">
    <source>
        <dbReference type="ARBA" id="ARBA00022741"/>
    </source>
</evidence>
<dbReference type="SUPFAM" id="SSF52540">
    <property type="entry name" value="P-loop containing nucleoside triphosphate hydrolases"/>
    <property type="match status" value="1"/>
</dbReference>
<comment type="caution">
    <text evidence="7">The sequence shown here is derived from an EMBL/GenBank/DDBJ whole genome shotgun (WGS) entry which is preliminary data.</text>
</comment>
<reference evidence="7" key="1">
    <citation type="journal article" date="2020" name="mSystems">
        <title>Genome- and Community-Level Interaction Insights into Carbon Utilization and Element Cycling Functions of Hydrothermarchaeota in Hydrothermal Sediment.</title>
        <authorList>
            <person name="Zhou Z."/>
            <person name="Liu Y."/>
            <person name="Xu W."/>
            <person name="Pan J."/>
            <person name="Luo Z.H."/>
            <person name="Li M."/>
        </authorList>
    </citation>
    <scope>NUCLEOTIDE SEQUENCE [LARGE SCALE GENOMIC DNA]</scope>
    <source>
        <strain evidence="7">SpSt-1179</strain>
    </source>
</reference>
<feature type="domain" description="ABC transporter" evidence="6">
    <location>
        <begin position="2"/>
        <end position="234"/>
    </location>
</feature>
<evidence type="ECO:0000256" key="1">
    <source>
        <dbReference type="ARBA" id="ARBA00005417"/>
    </source>
</evidence>
<sequence length="234" mass="25938">MLEVKNLYVSYGRIQVISDFSFSVEKEAVGLFGPNGAGKTTLINSIIGLVKPKEGEILFEGESLLPYETHTIVRKGISVVPQDGELFPIMTVLENLKIGAAYIKEARDRVDERLEFVFKIFPILKERAYQLAGTMSGGQQRMLAVGRSLMAIPRLLILDEPSVGLQPSLVSELFEKLSVIKSEGVSMILSEQNVRQGLKVIDRGYVIENGTLAIESNADDLMHNEHVKRSYLGL</sequence>
<dbReference type="AlphaFoldDB" id="A0A7C1HAS6"/>
<dbReference type="InterPro" id="IPR017871">
    <property type="entry name" value="ABC_transporter-like_CS"/>
</dbReference>
<evidence type="ECO:0000259" key="6">
    <source>
        <dbReference type="PROSITE" id="PS50893"/>
    </source>
</evidence>
<dbReference type="Proteomes" id="UP000886198">
    <property type="component" value="Unassembled WGS sequence"/>
</dbReference>
<dbReference type="InterPro" id="IPR003593">
    <property type="entry name" value="AAA+_ATPase"/>
</dbReference>
<evidence type="ECO:0000256" key="4">
    <source>
        <dbReference type="ARBA" id="ARBA00022840"/>
    </source>
</evidence>
<dbReference type="GO" id="GO:0015807">
    <property type="term" value="P:L-amino acid transport"/>
    <property type="evidence" value="ECO:0007669"/>
    <property type="project" value="TreeGrafter"/>
</dbReference>
<evidence type="ECO:0000256" key="2">
    <source>
        <dbReference type="ARBA" id="ARBA00022448"/>
    </source>
</evidence>
<gene>
    <name evidence="7" type="ORF">ENN47_11670</name>
</gene>
<dbReference type="PANTHER" id="PTHR43820:SF4">
    <property type="entry name" value="HIGH-AFFINITY BRANCHED-CHAIN AMINO ACID TRANSPORT ATP-BINDING PROTEIN LIVF"/>
    <property type="match status" value="1"/>
</dbReference>
<dbReference type="GO" id="GO:0015658">
    <property type="term" value="F:branched-chain amino acid transmembrane transporter activity"/>
    <property type="evidence" value="ECO:0007669"/>
    <property type="project" value="TreeGrafter"/>
</dbReference>
<keyword evidence="4 7" id="KW-0067">ATP-binding</keyword>
<evidence type="ECO:0000256" key="5">
    <source>
        <dbReference type="ARBA" id="ARBA00022970"/>
    </source>
</evidence>
<accession>A0A7C1HAS6</accession>
<comment type="similarity">
    <text evidence="1">Belongs to the ABC transporter superfamily.</text>
</comment>
<dbReference type="Gene3D" id="3.40.50.300">
    <property type="entry name" value="P-loop containing nucleotide triphosphate hydrolases"/>
    <property type="match status" value="1"/>
</dbReference>
<dbReference type="PROSITE" id="PS00211">
    <property type="entry name" value="ABC_TRANSPORTER_1"/>
    <property type="match status" value="1"/>
</dbReference>
<dbReference type="GO" id="GO:0016887">
    <property type="term" value="F:ATP hydrolysis activity"/>
    <property type="evidence" value="ECO:0007669"/>
    <property type="project" value="InterPro"/>
</dbReference>
<dbReference type="PROSITE" id="PS50893">
    <property type="entry name" value="ABC_TRANSPORTER_2"/>
    <property type="match status" value="1"/>
</dbReference>
<dbReference type="EMBL" id="DSBT01000356">
    <property type="protein sequence ID" value="HDP78808.1"/>
    <property type="molecule type" value="Genomic_DNA"/>
</dbReference>
<dbReference type="SMART" id="SM00382">
    <property type="entry name" value="AAA"/>
    <property type="match status" value="1"/>
</dbReference>
<proteinExistence type="inferred from homology"/>
<dbReference type="InterPro" id="IPR052156">
    <property type="entry name" value="BCAA_Transport_ATP-bd_LivF"/>
</dbReference>
<evidence type="ECO:0000313" key="7">
    <source>
        <dbReference type="EMBL" id="HDP78808.1"/>
    </source>
</evidence>
<keyword evidence="5" id="KW-0029">Amino-acid transport</keyword>
<dbReference type="PANTHER" id="PTHR43820">
    <property type="entry name" value="HIGH-AFFINITY BRANCHED-CHAIN AMINO ACID TRANSPORT ATP-BINDING PROTEIN LIVF"/>
    <property type="match status" value="1"/>
</dbReference>
<keyword evidence="3" id="KW-0547">Nucleotide-binding</keyword>
<dbReference type="GO" id="GO:0005524">
    <property type="term" value="F:ATP binding"/>
    <property type="evidence" value="ECO:0007669"/>
    <property type="project" value="UniProtKB-KW"/>
</dbReference>
<dbReference type="CDD" id="cd03224">
    <property type="entry name" value="ABC_TM1139_LivF_branched"/>
    <property type="match status" value="1"/>
</dbReference>
<dbReference type="Pfam" id="PF00005">
    <property type="entry name" value="ABC_tran"/>
    <property type="match status" value="1"/>
</dbReference>
<keyword evidence="2" id="KW-0813">Transport</keyword>
<name>A0A7C1HAS6_9BACT</name>
<organism evidence="7">
    <name type="scientific">Mesotoga infera</name>
    <dbReference type="NCBI Taxonomy" id="1236046"/>
    <lineage>
        <taxon>Bacteria</taxon>
        <taxon>Thermotogati</taxon>
        <taxon>Thermotogota</taxon>
        <taxon>Thermotogae</taxon>
        <taxon>Kosmotogales</taxon>
        <taxon>Kosmotogaceae</taxon>
        <taxon>Mesotoga</taxon>
    </lineage>
</organism>
<protein>
    <submittedName>
        <fullName evidence="7">ABC transporter ATP-binding protein</fullName>
    </submittedName>
</protein>
<dbReference type="InterPro" id="IPR003439">
    <property type="entry name" value="ABC_transporter-like_ATP-bd"/>
</dbReference>
<dbReference type="InterPro" id="IPR027417">
    <property type="entry name" value="P-loop_NTPase"/>
</dbReference>